<dbReference type="GeneID" id="81366021"/>
<evidence type="ECO:0000256" key="1">
    <source>
        <dbReference type="PROSITE-ProRule" id="PRU00023"/>
    </source>
</evidence>
<dbReference type="Pfam" id="PF12796">
    <property type="entry name" value="Ank_2"/>
    <property type="match status" value="1"/>
</dbReference>
<evidence type="ECO:0000313" key="2">
    <source>
        <dbReference type="EMBL" id="KAJ5408521.1"/>
    </source>
</evidence>
<dbReference type="SUPFAM" id="SSF48403">
    <property type="entry name" value="Ankyrin repeat"/>
    <property type="match status" value="1"/>
</dbReference>
<keyword evidence="1" id="KW-0040">ANK repeat</keyword>
<reference evidence="2" key="1">
    <citation type="submission" date="2022-12" db="EMBL/GenBank/DDBJ databases">
        <authorList>
            <person name="Petersen C."/>
        </authorList>
    </citation>
    <scope>NUCLEOTIDE SEQUENCE</scope>
    <source>
        <strain evidence="2">IBT 29677</strain>
    </source>
</reference>
<dbReference type="PROSITE" id="PS50088">
    <property type="entry name" value="ANK_REPEAT"/>
    <property type="match status" value="1"/>
</dbReference>
<evidence type="ECO:0000313" key="3">
    <source>
        <dbReference type="Proteomes" id="UP001147747"/>
    </source>
</evidence>
<dbReference type="EMBL" id="JAPZBU010000004">
    <property type="protein sequence ID" value="KAJ5408521.1"/>
    <property type="molecule type" value="Genomic_DNA"/>
</dbReference>
<name>A0A9W9W8V9_9EURO</name>
<keyword evidence="3" id="KW-1185">Reference proteome</keyword>
<feature type="repeat" description="ANK" evidence="1">
    <location>
        <begin position="271"/>
        <end position="303"/>
    </location>
</feature>
<sequence>MADPLTIVGGIASFAQLLSLVVKTTEVVFTFCHSVRDAPKELKRIHEKLTCLNLALKNIEAQLTEVYEFEILPPDLCYVLHNSIDSVRKEVITLYSKFDIALDFESPSNPLRVRLKWALLERHLVSDTVDRLRDSEGTLTCALQLLNVPRLSRGQLQNTVLDVDSWLRKFGFFGSISQIIEPGNGQWESRICMGFKPPNWIYTKSITFDLIFANTGIPGKGLSILPGQIRLQNQVSLNSPLMMACAQGDVRLIRQCLNDGSGQVGDRASCCGKTPLLIALEGKHLNAVTYLLESGADPNIGDDNQM</sequence>
<accession>A0A9W9W8V9</accession>
<protein>
    <recommendedName>
        <fullName evidence="4">Fungal N-terminal domain-containing protein</fullName>
    </recommendedName>
</protein>
<proteinExistence type="predicted"/>
<reference evidence="2" key="2">
    <citation type="journal article" date="2023" name="IMA Fungus">
        <title>Comparative genomic study of the Penicillium genus elucidates a diverse pangenome and 15 lateral gene transfer events.</title>
        <authorList>
            <person name="Petersen C."/>
            <person name="Sorensen T."/>
            <person name="Nielsen M.R."/>
            <person name="Sondergaard T.E."/>
            <person name="Sorensen J.L."/>
            <person name="Fitzpatrick D.A."/>
            <person name="Frisvad J.C."/>
            <person name="Nielsen K.L."/>
        </authorList>
    </citation>
    <scope>NUCLEOTIDE SEQUENCE</scope>
    <source>
        <strain evidence="2">IBT 29677</strain>
    </source>
</reference>
<dbReference type="AlphaFoldDB" id="A0A9W9W8V9"/>
<organism evidence="2 3">
    <name type="scientific">Penicillium cosmopolitanum</name>
    <dbReference type="NCBI Taxonomy" id="1131564"/>
    <lineage>
        <taxon>Eukaryota</taxon>
        <taxon>Fungi</taxon>
        <taxon>Dikarya</taxon>
        <taxon>Ascomycota</taxon>
        <taxon>Pezizomycotina</taxon>
        <taxon>Eurotiomycetes</taxon>
        <taxon>Eurotiomycetidae</taxon>
        <taxon>Eurotiales</taxon>
        <taxon>Aspergillaceae</taxon>
        <taxon>Penicillium</taxon>
    </lineage>
</organism>
<dbReference type="PROSITE" id="PS50297">
    <property type="entry name" value="ANK_REP_REGION"/>
    <property type="match status" value="1"/>
</dbReference>
<gene>
    <name evidence="2" type="ORF">N7509_002404</name>
</gene>
<evidence type="ECO:0008006" key="4">
    <source>
        <dbReference type="Google" id="ProtNLM"/>
    </source>
</evidence>
<dbReference type="Proteomes" id="UP001147747">
    <property type="component" value="Unassembled WGS sequence"/>
</dbReference>
<dbReference type="InterPro" id="IPR002110">
    <property type="entry name" value="Ankyrin_rpt"/>
</dbReference>
<dbReference type="InterPro" id="IPR036770">
    <property type="entry name" value="Ankyrin_rpt-contain_sf"/>
</dbReference>
<comment type="caution">
    <text evidence="2">The sequence shown here is derived from an EMBL/GenBank/DDBJ whole genome shotgun (WGS) entry which is preliminary data.</text>
</comment>
<dbReference type="RefSeq" id="XP_056492836.1">
    <property type="nucleotide sequence ID" value="XM_056627041.1"/>
</dbReference>
<dbReference type="SMART" id="SM00248">
    <property type="entry name" value="ANK"/>
    <property type="match status" value="2"/>
</dbReference>
<dbReference type="OrthoDB" id="194358at2759"/>
<dbReference type="Gene3D" id="1.25.40.20">
    <property type="entry name" value="Ankyrin repeat-containing domain"/>
    <property type="match status" value="1"/>
</dbReference>